<keyword evidence="4 6" id="KW-1133">Transmembrane helix</keyword>
<dbReference type="SUPFAM" id="SSF103473">
    <property type="entry name" value="MFS general substrate transporter"/>
    <property type="match status" value="1"/>
</dbReference>
<comment type="subcellular location">
    <subcellularLocation>
        <location evidence="1">Cell membrane</location>
        <topology evidence="1">Multi-pass membrane protein</topology>
    </subcellularLocation>
</comment>
<accession>A0ABS8N557</accession>
<feature type="transmembrane region" description="Helical" evidence="6">
    <location>
        <begin position="229"/>
        <end position="251"/>
    </location>
</feature>
<feature type="transmembrane region" description="Helical" evidence="6">
    <location>
        <begin position="80"/>
        <end position="99"/>
    </location>
</feature>
<feature type="domain" description="Major facilitator superfamily (MFS) profile" evidence="7">
    <location>
        <begin position="14"/>
        <end position="275"/>
    </location>
</feature>
<dbReference type="PRINTS" id="PR01036">
    <property type="entry name" value="TCRTETB"/>
</dbReference>
<dbReference type="Gene3D" id="1.20.1720.10">
    <property type="entry name" value="Multidrug resistance protein D"/>
    <property type="match status" value="1"/>
</dbReference>
<feature type="transmembrane region" description="Helical" evidence="6">
    <location>
        <begin position="173"/>
        <end position="193"/>
    </location>
</feature>
<evidence type="ECO:0000313" key="8">
    <source>
        <dbReference type="EMBL" id="MCC9294900.1"/>
    </source>
</evidence>
<evidence type="ECO:0000256" key="3">
    <source>
        <dbReference type="ARBA" id="ARBA00022692"/>
    </source>
</evidence>
<feature type="transmembrane region" description="Helical" evidence="6">
    <location>
        <begin position="12"/>
        <end position="36"/>
    </location>
</feature>
<dbReference type="PANTHER" id="PTHR42718:SF39">
    <property type="entry name" value="ACTINORHODIN TRANSPORTER-RELATED"/>
    <property type="match status" value="1"/>
</dbReference>
<organism evidence="8 9">
    <name type="scientific">Clostridium aromativorans</name>
    <dbReference type="NCBI Taxonomy" id="2836848"/>
    <lineage>
        <taxon>Bacteria</taxon>
        <taxon>Bacillati</taxon>
        <taxon>Bacillota</taxon>
        <taxon>Clostridia</taxon>
        <taxon>Eubacteriales</taxon>
        <taxon>Clostridiaceae</taxon>
        <taxon>Clostridium</taxon>
    </lineage>
</organism>
<dbReference type="PANTHER" id="PTHR42718">
    <property type="entry name" value="MAJOR FACILITATOR SUPERFAMILY MULTIDRUG TRANSPORTER MFSC"/>
    <property type="match status" value="1"/>
</dbReference>
<evidence type="ECO:0000259" key="7">
    <source>
        <dbReference type="PROSITE" id="PS50850"/>
    </source>
</evidence>
<dbReference type="InterPro" id="IPR011701">
    <property type="entry name" value="MFS"/>
</dbReference>
<gene>
    <name evidence="8" type="ORF">LN736_08535</name>
</gene>
<evidence type="ECO:0000256" key="6">
    <source>
        <dbReference type="SAM" id="Phobius"/>
    </source>
</evidence>
<evidence type="ECO:0000256" key="5">
    <source>
        <dbReference type="ARBA" id="ARBA00023136"/>
    </source>
</evidence>
<dbReference type="InterPro" id="IPR020846">
    <property type="entry name" value="MFS_dom"/>
</dbReference>
<keyword evidence="9" id="KW-1185">Reference proteome</keyword>
<sequence>MQEENKNGKHRIFALVMLLFGTFMDILDTMVINIAIPSISNSLHAGSSYVEWTANAYILGMALFVITGGRLGDIWGRKKIFLLGMAGFTITSAVSGFVPTIDVLIFARALQGIMAAMMVPQVLSYIQVLFAPEERAGALGVYSGISGLATVAGPIVGVFLIKINLFQLHWRTVFLINVPIGVCTFIAAAIVLVELKSSKPLRVDILGTLMAVASLILLLYPLIQGNSLGWPVWTYFSMTSSVIVGILFAAYEEHRTKQNKSPLIALNFSSFHPSN</sequence>
<feature type="transmembrane region" description="Helical" evidence="6">
    <location>
        <begin position="105"/>
        <end position="126"/>
    </location>
</feature>
<name>A0ABS8N557_9CLOT</name>
<evidence type="ECO:0000256" key="2">
    <source>
        <dbReference type="ARBA" id="ARBA00022448"/>
    </source>
</evidence>
<dbReference type="Pfam" id="PF07690">
    <property type="entry name" value="MFS_1"/>
    <property type="match status" value="1"/>
</dbReference>
<keyword evidence="2" id="KW-0813">Transport</keyword>
<dbReference type="Proteomes" id="UP001165422">
    <property type="component" value="Unassembled WGS sequence"/>
</dbReference>
<comment type="caution">
    <text evidence="8">The sequence shown here is derived from an EMBL/GenBank/DDBJ whole genome shotgun (WGS) entry which is preliminary data.</text>
</comment>
<proteinExistence type="predicted"/>
<feature type="transmembrane region" description="Helical" evidence="6">
    <location>
        <begin position="205"/>
        <end position="223"/>
    </location>
</feature>
<dbReference type="PROSITE" id="PS50850">
    <property type="entry name" value="MFS"/>
    <property type="match status" value="1"/>
</dbReference>
<evidence type="ECO:0000256" key="1">
    <source>
        <dbReference type="ARBA" id="ARBA00004651"/>
    </source>
</evidence>
<reference evidence="8" key="1">
    <citation type="submission" date="2021-11" db="EMBL/GenBank/DDBJ databases">
        <authorList>
            <person name="Qingchun L."/>
            <person name="Dong Z."/>
            <person name="Zongwei Q."/>
            <person name="Jia Z."/>
            <person name="Duotao L."/>
        </authorList>
    </citation>
    <scope>NUCLEOTIDE SEQUENCE</scope>
    <source>
        <strain evidence="8">WLY-B-L2</strain>
    </source>
</reference>
<evidence type="ECO:0000256" key="4">
    <source>
        <dbReference type="ARBA" id="ARBA00022989"/>
    </source>
</evidence>
<dbReference type="InterPro" id="IPR036259">
    <property type="entry name" value="MFS_trans_sf"/>
</dbReference>
<feature type="transmembrane region" description="Helical" evidence="6">
    <location>
        <begin position="56"/>
        <end position="73"/>
    </location>
</feature>
<evidence type="ECO:0000313" key="9">
    <source>
        <dbReference type="Proteomes" id="UP001165422"/>
    </source>
</evidence>
<keyword evidence="5 6" id="KW-0472">Membrane</keyword>
<dbReference type="EMBL" id="JAJJPB010000008">
    <property type="protein sequence ID" value="MCC9294900.1"/>
    <property type="molecule type" value="Genomic_DNA"/>
</dbReference>
<feature type="transmembrane region" description="Helical" evidence="6">
    <location>
        <begin position="138"/>
        <end position="161"/>
    </location>
</feature>
<dbReference type="CDD" id="cd17321">
    <property type="entry name" value="MFS_MMR_MDR_like"/>
    <property type="match status" value="1"/>
</dbReference>
<protein>
    <submittedName>
        <fullName evidence="8">MFS transporter</fullName>
    </submittedName>
</protein>
<dbReference type="RefSeq" id="WP_229981338.1">
    <property type="nucleotide sequence ID" value="NZ_JAJJPB010000008.1"/>
</dbReference>
<keyword evidence="3 6" id="KW-0812">Transmembrane</keyword>